<keyword evidence="5 7" id="KW-1133">Transmembrane helix</keyword>
<dbReference type="STRING" id="999627.SAMN05216236_13936"/>
<organism evidence="12 13">
    <name type="scientific">Sedimentitalea nanhaiensis</name>
    <dbReference type="NCBI Taxonomy" id="999627"/>
    <lineage>
        <taxon>Bacteria</taxon>
        <taxon>Pseudomonadati</taxon>
        <taxon>Pseudomonadota</taxon>
        <taxon>Alphaproteobacteria</taxon>
        <taxon>Rhodobacterales</taxon>
        <taxon>Paracoccaceae</taxon>
        <taxon>Sedimentitalea</taxon>
    </lineage>
</organism>
<dbReference type="Proteomes" id="UP000182466">
    <property type="component" value="Unassembled WGS sequence"/>
</dbReference>
<evidence type="ECO:0000259" key="11">
    <source>
        <dbReference type="Pfam" id="PF21082"/>
    </source>
</evidence>
<dbReference type="AlphaFoldDB" id="A0A1I7E0A4"/>
<dbReference type="SUPFAM" id="SSF82861">
    <property type="entry name" value="Mechanosensitive channel protein MscS (YggB), transmembrane region"/>
    <property type="match status" value="1"/>
</dbReference>
<evidence type="ECO:0000256" key="5">
    <source>
        <dbReference type="ARBA" id="ARBA00022989"/>
    </source>
</evidence>
<dbReference type="InterPro" id="IPR049278">
    <property type="entry name" value="MS_channel_C"/>
</dbReference>
<feature type="transmembrane region" description="Helical" evidence="7">
    <location>
        <begin position="353"/>
        <end position="370"/>
    </location>
</feature>
<feature type="transmembrane region" description="Helical" evidence="7">
    <location>
        <begin position="242"/>
        <end position="263"/>
    </location>
</feature>
<keyword evidence="8" id="KW-0732">Signal</keyword>
<dbReference type="Gene3D" id="2.30.30.60">
    <property type="match status" value="1"/>
</dbReference>
<evidence type="ECO:0000259" key="9">
    <source>
        <dbReference type="Pfam" id="PF00924"/>
    </source>
</evidence>
<sequence>MSPMRSLLRFCCALVLVISARVAMAQLSETQRDFHQNWLATAGSVERLVDNGEASNAVLEKLRSDLVEFREAFTVARDQNSARIKTLESQIDALGPKPDSETGGDEPADIADLRQSLNEQLEKLKVPQVVADEAYKRANGLIGEIDRIVRDRQASQLLSRSPSPLNLVYWPAALDDVHSAISAMINETVTAWKGRAKPEKFDEQWPILLLMVVAGTVLILAGALLSARLGTYLRGFGGKGSGVWGFIVSLVRIFLPFIGIVLLCKAAELTGLLGEHGQYLLQAIPDWSAIYLVFKWLGDQIYGQPDREQLVEFNQNRAPQARLLVQTLAVMLIIYDGIKIFDDVEDVSIASRAVVAFLPILLASIALMRLQQVGMRRGPRTEDDIDDMSRRRERPRVTLAIRRGIATLVTISPIMAMTGYINAAEAIVYPAILTLATIATVLILQRFIGDLYGWLSGKGEAAQDSLFSVIVGLVLMLAALPVLSIFWGARVSDLTELWTKFLVGFSVGGVMISPNVILMFAAIFVIGYTLTRLLQSSLRTNILPKTGIDPGGQNAIVSGVGYIGVFLAALIAVTGTGIDLSSLALVASALSVGIGFGLQAVVSNFVSGIILLVERPISKGDWIDVGGLQGYVRDISVRSTRIETFDRTDVIIPNSDLISGTVTNYTRGNTIGRLIVPVGAAYGTDTRKVEALLREIANKHPMVLANPAPSVVFQGFGADSLDFEIRAILRDVNWVLSVKSDMNHEIARCFAEEGIEIPFAQRDIWLRNPESLPGASTFAPSARHNFTADSVIELDPPKSGNK</sequence>
<evidence type="ECO:0000256" key="4">
    <source>
        <dbReference type="ARBA" id="ARBA00022692"/>
    </source>
</evidence>
<dbReference type="PANTHER" id="PTHR30347:SF1">
    <property type="entry name" value="MECHANOSENSITIVE CHANNEL MSCK"/>
    <property type="match status" value="1"/>
</dbReference>
<evidence type="ECO:0000256" key="6">
    <source>
        <dbReference type="ARBA" id="ARBA00023136"/>
    </source>
</evidence>
<evidence type="ECO:0000259" key="10">
    <source>
        <dbReference type="Pfam" id="PF12607"/>
    </source>
</evidence>
<protein>
    <submittedName>
        <fullName evidence="12">Small-conductance mechanosensitive channel</fullName>
    </submittedName>
</protein>
<dbReference type="Pfam" id="PF00924">
    <property type="entry name" value="MS_channel_2nd"/>
    <property type="match status" value="1"/>
</dbReference>
<reference evidence="12 13" key="1">
    <citation type="submission" date="2016-10" db="EMBL/GenBank/DDBJ databases">
        <authorList>
            <person name="de Groot N.N."/>
        </authorList>
    </citation>
    <scope>NUCLEOTIDE SEQUENCE [LARGE SCALE GENOMIC DNA]</scope>
    <source>
        <strain evidence="12 13">CGMCC 1.10959</strain>
    </source>
</reference>
<feature type="transmembrane region" description="Helical" evidence="7">
    <location>
        <begin position="427"/>
        <end position="444"/>
    </location>
</feature>
<dbReference type="InterPro" id="IPR022249">
    <property type="entry name" value="DUF3772"/>
</dbReference>
<feature type="transmembrane region" description="Helical" evidence="7">
    <location>
        <begin position="323"/>
        <end position="341"/>
    </location>
</feature>
<feature type="transmembrane region" description="Helical" evidence="7">
    <location>
        <begin position="501"/>
        <end position="534"/>
    </location>
</feature>
<dbReference type="InterPro" id="IPR010920">
    <property type="entry name" value="LSM_dom_sf"/>
</dbReference>
<dbReference type="InterPro" id="IPR023408">
    <property type="entry name" value="MscS_beta-dom_sf"/>
</dbReference>
<dbReference type="Gene3D" id="1.10.287.1260">
    <property type="match status" value="1"/>
</dbReference>
<dbReference type="InterPro" id="IPR052702">
    <property type="entry name" value="MscS-like_channel"/>
</dbReference>
<feature type="transmembrane region" description="Helical" evidence="7">
    <location>
        <begin position="205"/>
        <end position="230"/>
    </location>
</feature>
<keyword evidence="6 7" id="KW-0472">Membrane</keyword>
<comment type="similarity">
    <text evidence="2">Belongs to the MscS (TC 1.A.23) family.</text>
</comment>
<keyword evidence="4 7" id="KW-0812">Transmembrane</keyword>
<feature type="domain" description="Mechanosensitive ion channel MscS" evidence="9">
    <location>
        <begin position="601"/>
        <end position="667"/>
    </location>
</feature>
<feature type="transmembrane region" description="Helical" evidence="7">
    <location>
        <begin position="555"/>
        <end position="578"/>
    </location>
</feature>
<dbReference type="SUPFAM" id="SSF82689">
    <property type="entry name" value="Mechanosensitive channel protein MscS (YggB), C-terminal domain"/>
    <property type="match status" value="1"/>
</dbReference>
<comment type="subcellular location">
    <subcellularLocation>
        <location evidence="1">Cell membrane</location>
        <topology evidence="1">Multi-pass membrane protein</topology>
    </subcellularLocation>
</comment>
<feature type="transmembrane region" description="Helical" evidence="7">
    <location>
        <begin position="465"/>
        <end position="489"/>
    </location>
</feature>
<dbReference type="InterPro" id="IPR011066">
    <property type="entry name" value="MscS_channel_C_sf"/>
</dbReference>
<feature type="chain" id="PRO_5010253416" evidence="8">
    <location>
        <begin position="26"/>
        <end position="802"/>
    </location>
</feature>
<feature type="transmembrane region" description="Helical" evidence="7">
    <location>
        <begin position="400"/>
        <end position="421"/>
    </location>
</feature>
<evidence type="ECO:0000256" key="1">
    <source>
        <dbReference type="ARBA" id="ARBA00004651"/>
    </source>
</evidence>
<evidence type="ECO:0000256" key="8">
    <source>
        <dbReference type="SAM" id="SignalP"/>
    </source>
</evidence>
<evidence type="ECO:0000256" key="3">
    <source>
        <dbReference type="ARBA" id="ARBA00022475"/>
    </source>
</evidence>
<feature type="signal peptide" evidence="8">
    <location>
        <begin position="1"/>
        <end position="25"/>
    </location>
</feature>
<feature type="domain" description="DUF3772" evidence="10">
    <location>
        <begin position="131"/>
        <end position="183"/>
    </location>
</feature>
<name>A0A1I7E0A4_9RHOB</name>
<dbReference type="Gene3D" id="3.30.70.100">
    <property type="match status" value="1"/>
</dbReference>
<evidence type="ECO:0000313" key="13">
    <source>
        <dbReference type="Proteomes" id="UP000182466"/>
    </source>
</evidence>
<evidence type="ECO:0000313" key="12">
    <source>
        <dbReference type="EMBL" id="SFU17347.1"/>
    </source>
</evidence>
<gene>
    <name evidence="12" type="ORF">SAMN05216236_13936</name>
</gene>
<dbReference type="InterPro" id="IPR006685">
    <property type="entry name" value="MscS_channel_2nd"/>
</dbReference>
<dbReference type="SUPFAM" id="SSF50182">
    <property type="entry name" value="Sm-like ribonucleoproteins"/>
    <property type="match status" value="1"/>
</dbReference>
<dbReference type="eggNOG" id="COG3264">
    <property type="taxonomic scope" value="Bacteria"/>
</dbReference>
<dbReference type="GO" id="GO:0008381">
    <property type="term" value="F:mechanosensitive monoatomic ion channel activity"/>
    <property type="evidence" value="ECO:0007669"/>
    <property type="project" value="UniProtKB-ARBA"/>
</dbReference>
<dbReference type="GO" id="GO:0005886">
    <property type="term" value="C:plasma membrane"/>
    <property type="evidence" value="ECO:0007669"/>
    <property type="project" value="UniProtKB-SubCell"/>
</dbReference>
<dbReference type="InterPro" id="IPR011014">
    <property type="entry name" value="MscS_channel_TM-2"/>
</dbReference>
<feature type="transmembrane region" description="Helical" evidence="7">
    <location>
        <begin position="584"/>
        <end position="613"/>
    </location>
</feature>
<accession>A0A1I7E0A4</accession>
<proteinExistence type="inferred from homology"/>
<evidence type="ECO:0000256" key="2">
    <source>
        <dbReference type="ARBA" id="ARBA00008017"/>
    </source>
</evidence>
<dbReference type="PANTHER" id="PTHR30347">
    <property type="entry name" value="POTASSIUM CHANNEL RELATED"/>
    <property type="match status" value="1"/>
</dbReference>
<keyword evidence="13" id="KW-1185">Reference proteome</keyword>
<feature type="domain" description="Mechanosensitive ion channel MscS C-terminal" evidence="11">
    <location>
        <begin position="676"/>
        <end position="757"/>
    </location>
</feature>
<dbReference type="Pfam" id="PF21082">
    <property type="entry name" value="MS_channel_3rd"/>
    <property type="match status" value="1"/>
</dbReference>
<dbReference type="EMBL" id="FPAW01000039">
    <property type="protein sequence ID" value="SFU17347.1"/>
    <property type="molecule type" value="Genomic_DNA"/>
</dbReference>
<evidence type="ECO:0000256" key="7">
    <source>
        <dbReference type="SAM" id="Phobius"/>
    </source>
</evidence>
<dbReference type="OrthoDB" id="9799209at2"/>
<dbReference type="Pfam" id="PF12607">
    <property type="entry name" value="DUF3772"/>
    <property type="match status" value="1"/>
</dbReference>
<keyword evidence="3" id="KW-1003">Cell membrane</keyword>